<evidence type="ECO:0000313" key="3">
    <source>
        <dbReference type="EMBL" id="GMH74208.1"/>
    </source>
</evidence>
<dbReference type="Proteomes" id="UP001165085">
    <property type="component" value="Unassembled WGS sequence"/>
</dbReference>
<proteinExistence type="predicted"/>
<sequence>MLEVSNNSEIIKELTQRGEELDYMKETVEKISTEGDVGRVALVELRQLNEELRINCQDHSKHIQRLQLAGDGVKKVQKTVRLQMNSFEARLDVVEGRLTELENRFNELAAQQQELAAQQHKNSFNIAESRSELATQKDFLDFVYKEHMKLQKKVLLGGAGCDQEARDIIQAHSSKFAAFEYGNNMSKEVVEELKGDVDTILQMLLDKGFLDESVYNEEDGSESVASIVNSVQSIGNACSKLLPEEPTWTPSKDRDDDTKPPAQPPTSASQEVVSPLGTPVLTPSANPSANPFASPRPNNLSASASERMSPLGPLHPIYPPIKDEDLLVSPRLTHPQTTPVANPSANPFASPGPNNLSASMSEPMSPLGFPDTPVPTLTPAANPSVMSSLSVASTFASPTLSSVCTAETTPESGGISVLSDITNQTN</sequence>
<feature type="region of interest" description="Disordered" evidence="2">
    <location>
        <begin position="337"/>
        <end position="375"/>
    </location>
</feature>
<dbReference type="AlphaFoldDB" id="A0A9W7ECZ6"/>
<evidence type="ECO:0000313" key="4">
    <source>
        <dbReference type="Proteomes" id="UP001165085"/>
    </source>
</evidence>
<feature type="coiled-coil region" evidence="1">
    <location>
        <begin position="42"/>
        <end position="118"/>
    </location>
</feature>
<accession>A0A9W7ECZ6</accession>
<evidence type="ECO:0000256" key="1">
    <source>
        <dbReference type="SAM" id="Coils"/>
    </source>
</evidence>
<organism evidence="3 4">
    <name type="scientific">Triparma strigata</name>
    <dbReference type="NCBI Taxonomy" id="1606541"/>
    <lineage>
        <taxon>Eukaryota</taxon>
        <taxon>Sar</taxon>
        <taxon>Stramenopiles</taxon>
        <taxon>Ochrophyta</taxon>
        <taxon>Bolidophyceae</taxon>
        <taxon>Parmales</taxon>
        <taxon>Triparmaceae</taxon>
        <taxon>Triparma</taxon>
    </lineage>
</organism>
<dbReference type="EMBL" id="BRXY01000177">
    <property type="protein sequence ID" value="GMH74208.1"/>
    <property type="molecule type" value="Genomic_DNA"/>
</dbReference>
<feature type="region of interest" description="Disordered" evidence="2">
    <location>
        <begin position="240"/>
        <end position="317"/>
    </location>
</feature>
<feature type="compositionally biased region" description="Polar residues" evidence="2">
    <location>
        <begin position="281"/>
        <end position="306"/>
    </location>
</feature>
<name>A0A9W7ECZ6_9STRA</name>
<protein>
    <submittedName>
        <fullName evidence="3">Uncharacterized protein</fullName>
    </submittedName>
</protein>
<comment type="caution">
    <text evidence="3">The sequence shown here is derived from an EMBL/GenBank/DDBJ whole genome shotgun (WGS) entry which is preliminary data.</text>
</comment>
<reference evidence="4" key="1">
    <citation type="journal article" date="2023" name="Commun. Biol.">
        <title>Genome analysis of Parmales, the sister group of diatoms, reveals the evolutionary specialization of diatoms from phago-mixotrophs to photoautotrophs.</title>
        <authorList>
            <person name="Ban H."/>
            <person name="Sato S."/>
            <person name="Yoshikawa S."/>
            <person name="Yamada K."/>
            <person name="Nakamura Y."/>
            <person name="Ichinomiya M."/>
            <person name="Sato N."/>
            <person name="Blanc-Mathieu R."/>
            <person name="Endo H."/>
            <person name="Kuwata A."/>
            <person name="Ogata H."/>
        </authorList>
    </citation>
    <scope>NUCLEOTIDE SEQUENCE [LARGE SCALE GENOMIC DNA]</scope>
    <source>
        <strain evidence="4">NIES 3701</strain>
    </source>
</reference>
<evidence type="ECO:0000256" key="2">
    <source>
        <dbReference type="SAM" id="MobiDB-lite"/>
    </source>
</evidence>
<feature type="compositionally biased region" description="Polar residues" evidence="2">
    <location>
        <begin position="337"/>
        <end position="362"/>
    </location>
</feature>
<keyword evidence="4" id="KW-1185">Reference proteome</keyword>
<gene>
    <name evidence="3" type="ORF">TrST_g13999</name>
</gene>
<keyword evidence="1" id="KW-0175">Coiled coil</keyword>
<feature type="region of interest" description="Disordered" evidence="2">
    <location>
        <begin position="404"/>
        <end position="426"/>
    </location>
</feature>